<sequence>MTGGCFSNMITENSLFLSDKSMKTKILYLVSIFSMFLGLLPSASNAEQISQNWVWSVEQDYAFAATNNEQKRIFGQFCYYKTGLCAYIVDLGITCKKSDVFPSLVNTDAGARKFDLICGRRLHDSNALIIKPFRSIDSLVTHNKNIGFAVALRNGKFKVVHFSLLGSKQAIKMMRSYAKQNAKPPSIDPDDQPSQKPLTPNNPNTKGKYL</sequence>
<organism evidence="2 3">
    <name type="scientific">Hydrogenovibrio marinus</name>
    <dbReference type="NCBI Taxonomy" id="28885"/>
    <lineage>
        <taxon>Bacteria</taxon>
        <taxon>Pseudomonadati</taxon>
        <taxon>Pseudomonadota</taxon>
        <taxon>Gammaproteobacteria</taxon>
        <taxon>Thiotrichales</taxon>
        <taxon>Piscirickettsiaceae</taxon>
        <taxon>Hydrogenovibrio</taxon>
    </lineage>
</organism>
<evidence type="ECO:0000313" key="3">
    <source>
        <dbReference type="Proteomes" id="UP000027341"/>
    </source>
</evidence>
<keyword evidence="3" id="KW-1185">Reference proteome</keyword>
<feature type="region of interest" description="Disordered" evidence="1">
    <location>
        <begin position="179"/>
        <end position="210"/>
    </location>
</feature>
<dbReference type="AlphaFoldDB" id="A0A066ZZ44"/>
<protein>
    <submittedName>
        <fullName evidence="2">Uncharacterized protein</fullName>
    </submittedName>
</protein>
<dbReference type="Proteomes" id="UP000027341">
    <property type="component" value="Unassembled WGS sequence"/>
</dbReference>
<evidence type="ECO:0000313" key="2">
    <source>
        <dbReference type="EMBL" id="KDN95616.1"/>
    </source>
</evidence>
<accession>A0A066ZZ44</accession>
<gene>
    <name evidence="2" type="ORF">EI16_04765</name>
</gene>
<dbReference type="EMBL" id="JMIU01000001">
    <property type="protein sequence ID" value="KDN95616.1"/>
    <property type="molecule type" value="Genomic_DNA"/>
</dbReference>
<name>A0A066ZZ44_HYDMR</name>
<comment type="caution">
    <text evidence="2">The sequence shown here is derived from an EMBL/GenBank/DDBJ whole genome shotgun (WGS) entry which is preliminary data.</text>
</comment>
<feature type="compositionally biased region" description="Polar residues" evidence="1">
    <location>
        <begin position="198"/>
        <end position="210"/>
    </location>
</feature>
<proteinExistence type="predicted"/>
<evidence type="ECO:0000256" key="1">
    <source>
        <dbReference type="SAM" id="MobiDB-lite"/>
    </source>
</evidence>
<reference evidence="2 3" key="1">
    <citation type="submission" date="2014-04" db="EMBL/GenBank/DDBJ databases">
        <title>Draft genome sequence of Hydrogenovibrio marinus MH-110, a model organism for aerobic H2 metabolism.</title>
        <authorList>
            <person name="Cha H.J."/>
            <person name="Jo B.H."/>
            <person name="Hwang B.H."/>
        </authorList>
    </citation>
    <scope>NUCLEOTIDE SEQUENCE [LARGE SCALE GENOMIC DNA]</scope>
    <source>
        <strain evidence="2 3">MH-110</strain>
    </source>
</reference>